<gene>
    <name evidence="1" type="ORF">CDAR_74861</name>
</gene>
<evidence type="ECO:0000313" key="1">
    <source>
        <dbReference type="EMBL" id="GIX90520.1"/>
    </source>
</evidence>
<reference evidence="1 2" key="1">
    <citation type="submission" date="2021-06" db="EMBL/GenBank/DDBJ databases">
        <title>Caerostris darwini draft genome.</title>
        <authorList>
            <person name="Kono N."/>
            <person name="Arakawa K."/>
        </authorList>
    </citation>
    <scope>NUCLEOTIDE SEQUENCE [LARGE SCALE GENOMIC DNA]</scope>
</reference>
<proteinExistence type="predicted"/>
<sequence>MVPVAHLSLTAFLIPQRHLVGNIFWLQFFSLSTPLNKEDIFLGHLSHQGVKIITTPPRSEIAIYIAKCSWTCPSTVRQTQEAVFALIVGVSMCEYITPVLTSHPVISSGFI</sequence>
<accession>A0AAV4P024</accession>
<keyword evidence="2" id="KW-1185">Reference proteome</keyword>
<protein>
    <submittedName>
        <fullName evidence="1">Uncharacterized protein</fullName>
    </submittedName>
</protein>
<organism evidence="1 2">
    <name type="scientific">Caerostris darwini</name>
    <dbReference type="NCBI Taxonomy" id="1538125"/>
    <lineage>
        <taxon>Eukaryota</taxon>
        <taxon>Metazoa</taxon>
        <taxon>Ecdysozoa</taxon>
        <taxon>Arthropoda</taxon>
        <taxon>Chelicerata</taxon>
        <taxon>Arachnida</taxon>
        <taxon>Araneae</taxon>
        <taxon>Araneomorphae</taxon>
        <taxon>Entelegynae</taxon>
        <taxon>Araneoidea</taxon>
        <taxon>Araneidae</taxon>
        <taxon>Caerostris</taxon>
    </lineage>
</organism>
<dbReference type="EMBL" id="BPLQ01002250">
    <property type="protein sequence ID" value="GIX90520.1"/>
    <property type="molecule type" value="Genomic_DNA"/>
</dbReference>
<evidence type="ECO:0000313" key="2">
    <source>
        <dbReference type="Proteomes" id="UP001054837"/>
    </source>
</evidence>
<dbReference type="Proteomes" id="UP001054837">
    <property type="component" value="Unassembled WGS sequence"/>
</dbReference>
<name>A0AAV4P024_9ARAC</name>
<comment type="caution">
    <text evidence="1">The sequence shown here is derived from an EMBL/GenBank/DDBJ whole genome shotgun (WGS) entry which is preliminary data.</text>
</comment>
<dbReference type="AlphaFoldDB" id="A0AAV4P024"/>